<sequence length="115" mass="13035">MSHLKCTSPIYPIIFVRIRTSPEADTLLSSYSGPQELLGMGLVIFNCSQITRTKVAPIAHFPNFCVTSVQGSLSYDFRFSKQQDHILVRSSMEYRSQKSSIYLYKSGFCRKSIVV</sequence>
<keyword evidence="2" id="KW-1185">Reference proteome</keyword>
<reference evidence="1 2" key="1">
    <citation type="journal article" date="2019" name="Sci. Rep.">
        <title>Orb-weaving spider Araneus ventricosus genome elucidates the spidroin gene catalogue.</title>
        <authorList>
            <person name="Kono N."/>
            <person name="Nakamura H."/>
            <person name="Ohtoshi R."/>
            <person name="Moran D.A.P."/>
            <person name="Shinohara A."/>
            <person name="Yoshida Y."/>
            <person name="Fujiwara M."/>
            <person name="Mori M."/>
            <person name="Tomita M."/>
            <person name="Arakawa K."/>
        </authorList>
    </citation>
    <scope>NUCLEOTIDE SEQUENCE [LARGE SCALE GENOMIC DNA]</scope>
</reference>
<dbReference type="Proteomes" id="UP000499080">
    <property type="component" value="Unassembled WGS sequence"/>
</dbReference>
<comment type="caution">
    <text evidence="1">The sequence shown here is derived from an EMBL/GenBank/DDBJ whole genome shotgun (WGS) entry which is preliminary data.</text>
</comment>
<proteinExistence type="predicted"/>
<protein>
    <submittedName>
        <fullName evidence="1">Uncharacterized protein</fullName>
    </submittedName>
</protein>
<name>A0A4Y2IFK8_ARAVE</name>
<gene>
    <name evidence="1" type="ORF">AVEN_128830_1</name>
</gene>
<accession>A0A4Y2IFK8</accession>
<evidence type="ECO:0000313" key="1">
    <source>
        <dbReference type="EMBL" id="GBM76523.1"/>
    </source>
</evidence>
<evidence type="ECO:0000313" key="2">
    <source>
        <dbReference type="Proteomes" id="UP000499080"/>
    </source>
</evidence>
<dbReference type="AlphaFoldDB" id="A0A4Y2IFK8"/>
<dbReference type="EMBL" id="BGPR01002628">
    <property type="protein sequence ID" value="GBM76523.1"/>
    <property type="molecule type" value="Genomic_DNA"/>
</dbReference>
<organism evidence="1 2">
    <name type="scientific">Araneus ventricosus</name>
    <name type="common">Orbweaver spider</name>
    <name type="synonym">Epeira ventricosa</name>
    <dbReference type="NCBI Taxonomy" id="182803"/>
    <lineage>
        <taxon>Eukaryota</taxon>
        <taxon>Metazoa</taxon>
        <taxon>Ecdysozoa</taxon>
        <taxon>Arthropoda</taxon>
        <taxon>Chelicerata</taxon>
        <taxon>Arachnida</taxon>
        <taxon>Araneae</taxon>
        <taxon>Araneomorphae</taxon>
        <taxon>Entelegynae</taxon>
        <taxon>Araneoidea</taxon>
        <taxon>Araneidae</taxon>
        <taxon>Araneus</taxon>
    </lineage>
</organism>